<keyword evidence="2" id="KW-1185">Reference proteome</keyword>
<sequence length="417" mass="46413">MAERRWARQTGLKAVALLVGLAVALIGLEALSTAWLTIRDGRYTPAKELFANTRNSYIQDLTIGGNCRYVDTMYPHPYLAFVHHHDDPCGVPGANNIGLLGDNFPVARNPERYVILVSGGSVASQLSQLYDPARRSFLEEELNRNYVSPTGKPFQVLNGALGAWKQPQQMIVFSIYGDFVDAVVTLDGYNEQYLMTPGLGVRFEMPAANYLGVNPIIAKDGFGNLAISWFMGRIAGWLSQGVTAHSHAAYLLAVALAGKPPDDNSGFGAKTYATMMGLPKEIASSPSAYLDWQVGQYSKYIRMMDFSARESGIKSMFFLQPVPAVDKTLTEEESRNTPDRSYGPRYVEIVRRLLALRERNVEIHSMLDVFKDETGTIYVDDIHPKRENMDSRGYSLIAARMAQEMASAWGWRSKSQR</sequence>
<protein>
    <recommendedName>
        <fullName evidence="3">SGNH hydrolase-type esterase domain-containing protein</fullName>
    </recommendedName>
</protein>
<gene>
    <name evidence="1" type="ORF">LJ725_24915</name>
</gene>
<accession>A0ABS8L1N4</accession>
<comment type="caution">
    <text evidence="1">The sequence shown here is derived from an EMBL/GenBank/DDBJ whole genome shotgun (WGS) entry which is preliminary data.</text>
</comment>
<organism evidence="1 2">
    <name type="scientific">Reyranella aquatilis</name>
    <dbReference type="NCBI Taxonomy" id="2035356"/>
    <lineage>
        <taxon>Bacteria</taxon>
        <taxon>Pseudomonadati</taxon>
        <taxon>Pseudomonadota</taxon>
        <taxon>Alphaproteobacteria</taxon>
        <taxon>Hyphomicrobiales</taxon>
        <taxon>Reyranellaceae</taxon>
        <taxon>Reyranella</taxon>
    </lineage>
</organism>
<reference evidence="1 2" key="1">
    <citation type="submission" date="2021-11" db="EMBL/GenBank/DDBJ databases">
        <authorList>
            <person name="Lee D.-H."/>
            <person name="Kim S.-B."/>
        </authorList>
    </citation>
    <scope>NUCLEOTIDE SEQUENCE [LARGE SCALE GENOMIC DNA]</scope>
    <source>
        <strain evidence="1 2">KCTC 52223</strain>
    </source>
</reference>
<evidence type="ECO:0008006" key="3">
    <source>
        <dbReference type="Google" id="ProtNLM"/>
    </source>
</evidence>
<dbReference type="RefSeq" id="WP_230553651.1">
    <property type="nucleotide sequence ID" value="NZ_JAJISD010000013.1"/>
</dbReference>
<evidence type="ECO:0000313" key="2">
    <source>
        <dbReference type="Proteomes" id="UP001198862"/>
    </source>
</evidence>
<proteinExistence type="predicted"/>
<evidence type="ECO:0000313" key="1">
    <source>
        <dbReference type="EMBL" id="MCC8432231.1"/>
    </source>
</evidence>
<name>A0ABS8L1N4_9HYPH</name>
<dbReference type="EMBL" id="JAJISD010000013">
    <property type="protein sequence ID" value="MCC8432231.1"/>
    <property type="molecule type" value="Genomic_DNA"/>
</dbReference>
<dbReference type="Proteomes" id="UP001198862">
    <property type="component" value="Unassembled WGS sequence"/>
</dbReference>